<dbReference type="AlphaFoldDB" id="A0A1F5KJP3"/>
<name>A0A1F5KJP3_9BACT</name>
<dbReference type="PROSITE" id="PS51186">
    <property type="entry name" value="GNAT"/>
    <property type="match status" value="1"/>
</dbReference>
<feature type="domain" description="N-acetyltransferase" evidence="1">
    <location>
        <begin position="1"/>
        <end position="125"/>
    </location>
</feature>
<dbReference type="GO" id="GO:0016747">
    <property type="term" value="F:acyltransferase activity, transferring groups other than amino-acyl groups"/>
    <property type="evidence" value="ECO:0007669"/>
    <property type="project" value="InterPro"/>
</dbReference>
<evidence type="ECO:0000259" key="1">
    <source>
        <dbReference type="PROSITE" id="PS51186"/>
    </source>
</evidence>
<dbReference type="Proteomes" id="UP000177328">
    <property type="component" value="Unassembled WGS sequence"/>
</dbReference>
<dbReference type="InterPro" id="IPR016181">
    <property type="entry name" value="Acyl_CoA_acyltransferase"/>
</dbReference>
<dbReference type="InterPro" id="IPR000182">
    <property type="entry name" value="GNAT_dom"/>
</dbReference>
<accession>A0A1F5KJP3</accession>
<reference evidence="2 3" key="1">
    <citation type="journal article" date="2016" name="Nat. Commun.">
        <title>Thousands of microbial genomes shed light on interconnected biogeochemical processes in an aquifer system.</title>
        <authorList>
            <person name="Anantharaman K."/>
            <person name="Brown C.T."/>
            <person name="Hug L.A."/>
            <person name="Sharon I."/>
            <person name="Castelle C.J."/>
            <person name="Probst A.J."/>
            <person name="Thomas B.C."/>
            <person name="Singh A."/>
            <person name="Wilkins M.J."/>
            <person name="Karaoz U."/>
            <person name="Brodie E.L."/>
            <person name="Williams K.H."/>
            <person name="Hubbard S.S."/>
            <person name="Banfield J.F."/>
        </authorList>
    </citation>
    <scope>NUCLEOTIDE SEQUENCE [LARGE SCALE GENOMIC DNA]</scope>
</reference>
<proteinExistence type="predicted"/>
<dbReference type="CDD" id="cd04301">
    <property type="entry name" value="NAT_SF"/>
    <property type="match status" value="1"/>
</dbReference>
<evidence type="ECO:0000313" key="3">
    <source>
        <dbReference type="Proteomes" id="UP000177328"/>
    </source>
</evidence>
<sequence>MSDFKLIPSTGEPNPEDKEALRQGMLSYHQSKGKVWGGVIVAFEWNGVEIQSIWVDQSLRGQDWGTKLMEQVEAEAIKRGCKIAYTNTFTWQAPEFYKKLGYVQYGELVDHPVGNSLIYLRKDLV</sequence>
<organism evidence="2 3">
    <name type="scientific">Candidatus Daviesbacteria bacterium RIFCSPHIGHO2_02_FULL_43_12</name>
    <dbReference type="NCBI Taxonomy" id="1797776"/>
    <lineage>
        <taxon>Bacteria</taxon>
        <taxon>Candidatus Daviesiibacteriota</taxon>
    </lineage>
</organism>
<evidence type="ECO:0000313" key="2">
    <source>
        <dbReference type="EMBL" id="OGE41157.1"/>
    </source>
</evidence>
<dbReference type="Gene3D" id="3.40.630.30">
    <property type="match status" value="1"/>
</dbReference>
<dbReference type="Pfam" id="PF13508">
    <property type="entry name" value="Acetyltransf_7"/>
    <property type="match status" value="1"/>
</dbReference>
<protein>
    <recommendedName>
        <fullName evidence="1">N-acetyltransferase domain-containing protein</fullName>
    </recommendedName>
</protein>
<gene>
    <name evidence="2" type="ORF">A3D25_01330</name>
</gene>
<comment type="caution">
    <text evidence="2">The sequence shown here is derived from an EMBL/GenBank/DDBJ whole genome shotgun (WGS) entry which is preliminary data.</text>
</comment>
<dbReference type="SUPFAM" id="SSF55729">
    <property type="entry name" value="Acyl-CoA N-acyltransferases (Nat)"/>
    <property type="match status" value="1"/>
</dbReference>
<dbReference type="EMBL" id="MFDD01000002">
    <property type="protein sequence ID" value="OGE41157.1"/>
    <property type="molecule type" value="Genomic_DNA"/>
</dbReference>